<evidence type="ECO:0000256" key="1">
    <source>
        <dbReference type="SAM" id="Phobius"/>
    </source>
</evidence>
<dbReference type="Proteomes" id="UP000260943">
    <property type="component" value="Unassembled WGS sequence"/>
</dbReference>
<feature type="transmembrane region" description="Helical" evidence="1">
    <location>
        <begin position="165"/>
        <end position="184"/>
    </location>
</feature>
<keyword evidence="1" id="KW-0812">Transmembrane</keyword>
<dbReference type="InterPro" id="IPR025699">
    <property type="entry name" value="ABC2_memb-like"/>
</dbReference>
<protein>
    <submittedName>
        <fullName evidence="2">ABC-2 transporter permease</fullName>
    </submittedName>
</protein>
<dbReference type="EMBL" id="QSRJ01000007">
    <property type="protein sequence ID" value="RGL09911.1"/>
    <property type="molecule type" value="Genomic_DNA"/>
</dbReference>
<feature type="transmembrane region" description="Helical" evidence="1">
    <location>
        <begin position="84"/>
        <end position="109"/>
    </location>
</feature>
<comment type="caution">
    <text evidence="2">The sequence shown here is derived from an EMBL/GenBank/DDBJ whole genome shotgun (WGS) entry which is preliminary data.</text>
</comment>
<accession>A0A3E4QS49</accession>
<name>A0A3E4QS49_9ACTN</name>
<feature type="transmembrane region" description="Helical" evidence="1">
    <location>
        <begin position="129"/>
        <end position="153"/>
    </location>
</feature>
<dbReference type="AlphaFoldDB" id="A0A3E4QS49"/>
<gene>
    <name evidence="2" type="ORF">DXC81_06780</name>
</gene>
<feature type="transmembrane region" description="Helical" evidence="1">
    <location>
        <begin position="20"/>
        <end position="45"/>
    </location>
</feature>
<dbReference type="Pfam" id="PF13346">
    <property type="entry name" value="ABC2_membrane_5"/>
    <property type="match status" value="1"/>
</dbReference>
<reference evidence="2 3" key="1">
    <citation type="submission" date="2018-08" db="EMBL/GenBank/DDBJ databases">
        <title>A genome reference for cultivated species of the human gut microbiota.</title>
        <authorList>
            <person name="Zou Y."/>
            <person name="Xue W."/>
            <person name="Luo G."/>
        </authorList>
    </citation>
    <scope>NUCLEOTIDE SEQUENCE [LARGE SCALE GENOMIC DNA]</scope>
    <source>
        <strain evidence="2 3">TF08-14</strain>
    </source>
</reference>
<proteinExistence type="predicted"/>
<evidence type="ECO:0000313" key="3">
    <source>
        <dbReference type="Proteomes" id="UP000260943"/>
    </source>
</evidence>
<sequence length="238" mass="25457">MKKAFLVELTVLTGYIKQLLPIAAIVGFFVAFGMGTVVPLAGIFVTMFSMMGAMAASAYDDANNWGAYRLTLPLSRRDVVLGRYVAVIAMAGAGVALGIALQVLAVAVGALNILPGDLRDVLHMTQADVLASIFSLFLCLFMGASAAAFTIPAYFKFGNTKATQFLPMFVMLAYFICMIGFGQIADHIDAAEVLTRFASWMESFAGTAVLSFVLIVLTAFVLSVSAAVSMRIYARRDL</sequence>
<dbReference type="RefSeq" id="WP_117679745.1">
    <property type="nucleotide sequence ID" value="NZ_CAJJKC010000006.1"/>
</dbReference>
<feature type="transmembrane region" description="Helical" evidence="1">
    <location>
        <begin position="204"/>
        <end position="228"/>
    </location>
</feature>
<keyword evidence="1" id="KW-0472">Membrane</keyword>
<organism evidence="2 3">
    <name type="scientific">Collinsella tanakaei</name>
    <dbReference type="NCBI Taxonomy" id="626935"/>
    <lineage>
        <taxon>Bacteria</taxon>
        <taxon>Bacillati</taxon>
        <taxon>Actinomycetota</taxon>
        <taxon>Coriobacteriia</taxon>
        <taxon>Coriobacteriales</taxon>
        <taxon>Coriobacteriaceae</taxon>
        <taxon>Collinsella</taxon>
    </lineage>
</organism>
<evidence type="ECO:0000313" key="2">
    <source>
        <dbReference type="EMBL" id="RGL09911.1"/>
    </source>
</evidence>
<keyword evidence="1" id="KW-1133">Transmembrane helix</keyword>